<dbReference type="EMBL" id="KQ947441">
    <property type="protein sequence ID" value="KUJ07130.1"/>
    <property type="molecule type" value="Genomic_DNA"/>
</dbReference>
<feature type="compositionally biased region" description="Polar residues" evidence="2">
    <location>
        <begin position="1"/>
        <end position="19"/>
    </location>
</feature>
<feature type="region of interest" description="Disordered" evidence="2">
    <location>
        <begin position="776"/>
        <end position="848"/>
    </location>
</feature>
<dbReference type="OrthoDB" id="3553547at2759"/>
<feature type="coiled-coil region" evidence="1">
    <location>
        <begin position="315"/>
        <end position="345"/>
    </location>
</feature>
<evidence type="ECO:0000256" key="1">
    <source>
        <dbReference type="SAM" id="Coils"/>
    </source>
</evidence>
<evidence type="ECO:0000313" key="4">
    <source>
        <dbReference type="Proteomes" id="UP000070700"/>
    </source>
</evidence>
<sequence>MAIGTSDRSTGTETCQAPASENGDRQLSLPMLGPRSSSQIDHSISAYARNETGHVVNQRVLLSNRPNPATTEQLDFGLQSLNVRDQNHDSVLGRNEATAMVESPAGSLLRPPSPEAKTPNRPREVTYASSVAGSSNRETRPPRQDSAYFSARGLEDNGSEVDFDAQARQLRARERIIIRRERVRRTRRLFRNCRDKVQAYRDAVRDAVDKLTRNINEQRALNLDVRESIDPYYDKLRIAQDQLGPAEDEYDALERRLDEEEDDFEEEEDHFYRHYDLFNISVPEADIDAPLSPLAEPCQPTGSEPAEIMLENSLVREYLDKMEEAERLKDDVEDLENEYLQVSGEATFRRRHDLPLSEDSSKFLLDYPKLHAEALNDLHDAEDALFDTRDKCIEQGVFTESEYAYEPRDALRDEVMDYVFDAEDRSSIRNAVHHLHYNEKSTDFGDKKDYVNKWLLQWVEESAVGALLLRAFIYFEYPDDTNKLGEEKWSELAVQNWDKDQAGDSANKNNRESRLDTIAGIDPGAVGKKHATSTARSGFSSSFGTLEVEVVADDEALTSRSESVATRSTQHAKSPTTPKRQIFSSTDSQHNDSTPIAASQAQGTGSNSFELVIHAAPIQPDISFGNVNFSASFQSINSIATSGGALSPHTSCTDTATFSTENDDSRLDAAPVDNSKDSTCKGSNSSAIQEGIATIHPSNVCLPDIEKSETHVLAPSLLEESQTFHPSRQNDTTSTPKARPILDNTENINMATLNLYETAMNETPKAPATNLEAVELDPPPLLSTHNDFSSTEHLSTDSNTDTNLNPPLPSPSTPILTIPPDPPDLSKHQRAKSDDIIPALRTSSDPVRSQRFLDSLQVSTDTQKKRRRSVSPTSFMFVASHTLRKMSSFSTLPHHVDAESPI</sequence>
<dbReference type="Proteomes" id="UP000070700">
    <property type="component" value="Unassembled WGS sequence"/>
</dbReference>
<keyword evidence="1" id="KW-0175">Coiled coil</keyword>
<accession>A0A132B412</accession>
<dbReference type="RefSeq" id="XP_018061485.1">
    <property type="nucleotide sequence ID" value="XM_018216435.1"/>
</dbReference>
<evidence type="ECO:0000256" key="2">
    <source>
        <dbReference type="SAM" id="MobiDB-lite"/>
    </source>
</evidence>
<feature type="compositionally biased region" description="Pro residues" evidence="2">
    <location>
        <begin position="806"/>
        <end position="823"/>
    </location>
</feature>
<feature type="region of interest" description="Disordered" evidence="2">
    <location>
        <begin position="658"/>
        <end position="683"/>
    </location>
</feature>
<dbReference type="KEGG" id="psco:LY89DRAFT_691932"/>
<feature type="compositionally biased region" description="Polar residues" evidence="2">
    <location>
        <begin position="558"/>
        <end position="602"/>
    </location>
</feature>
<gene>
    <name evidence="3" type="ORF">LY89DRAFT_691932</name>
</gene>
<name>A0A132B412_MOLSC</name>
<protein>
    <submittedName>
        <fullName evidence="3">Uncharacterized protein</fullName>
    </submittedName>
</protein>
<feature type="compositionally biased region" description="Polar residues" evidence="2">
    <location>
        <begin position="720"/>
        <end position="736"/>
    </location>
</feature>
<feature type="region of interest" description="Disordered" evidence="2">
    <location>
        <begin position="101"/>
        <end position="144"/>
    </location>
</feature>
<keyword evidence="4" id="KW-1185">Reference proteome</keyword>
<feature type="compositionally biased region" description="Polar residues" evidence="2">
    <location>
        <begin position="127"/>
        <end position="136"/>
    </location>
</feature>
<organism evidence="3 4">
    <name type="scientific">Mollisia scopiformis</name>
    <name type="common">Conifer needle endophyte fungus</name>
    <name type="synonym">Phialocephala scopiformis</name>
    <dbReference type="NCBI Taxonomy" id="149040"/>
    <lineage>
        <taxon>Eukaryota</taxon>
        <taxon>Fungi</taxon>
        <taxon>Dikarya</taxon>
        <taxon>Ascomycota</taxon>
        <taxon>Pezizomycotina</taxon>
        <taxon>Leotiomycetes</taxon>
        <taxon>Helotiales</taxon>
        <taxon>Mollisiaceae</taxon>
        <taxon>Mollisia</taxon>
    </lineage>
</organism>
<feature type="coiled-coil region" evidence="1">
    <location>
        <begin position="201"/>
        <end position="270"/>
    </location>
</feature>
<feature type="region of interest" description="Disordered" evidence="2">
    <location>
        <begin position="720"/>
        <end position="741"/>
    </location>
</feature>
<feature type="compositionally biased region" description="Polar residues" evidence="2">
    <location>
        <begin position="783"/>
        <end position="797"/>
    </location>
</feature>
<feature type="region of interest" description="Disordered" evidence="2">
    <location>
        <begin position="1"/>
        <end position="38"/>
    </location>
</feature>
<dbReference type="AlphaFoldDB" id="A0A132B412"/>
<dbReference type="InParanoid" id="A0A132B412"/>
<reference evidence="3 4" key="1">
    <citation type="submission" date="2015-10" db="EMBL/GenBank/DDBJ databases">
        <title>Full genome of DAOMC 229536 Phialocephala scopiformis, a fungal endophyte of spruce producing the potent anti-insectan compound rugulosin.</title>
        <authorList>
            <consortium name="DOE Joint Genome Institute"/>
            <person name="Walker A.K."/>
            <person name="Frasz S.L."/>
            <person name="Seifert K.A."/>
            <person name="Miller J.D."/>
            <person name="Mondo S.J."/>
            <person name="Labutti K."/>
            <person name="Lipzen A."/>
            <person name="Dockter R."/>
            <person name="Kennedy M."/>
            <person name="Grigoriev I.V."/>
            <person name="Spatafora J.W."/>
        </authorList>
    </citation>
    <scope>NUCLEOTIDE SEQUENCE [LARGE SCALE GENOMIC DNA]</scope>
    <source>
        <strain evidence="3 4">CBS 120377</strain>
    </source>
</reference>
<feature type="region of interest" description="Disordered" evidence="2">
    <location>
        <begin position="557"/>
        <end position="602"/>
    </location>
</feature>
<dbReference type="GeneID" id="28826161"/>
<proteinExistence type="predicted"/>
<evidence type="ECO:0000313" key="3">
    <source>
        <dbReference type="EMBL" id="KUJ07130.1"/>
    </source>
</evidence>
<feature type="compositionally biased region" description="Basic and acidic residues" evidence="2">
    <location>
        <begin position="824"/>
        <end position="835"/>
    </location>
</feature>